<dbReference type="Proteomes" id="UP000267027">
    <property type="component" value="Unassembled WGS sequence"/>
</dbReference>
<feature type="chain" id="PRO_5043130066" evidence="1">
    <location>
        <begin position="21"/>
        <end position="52"/>
    </location>
</feature>
<protein>
    <submittedName>
        <fullName evidence="4">Neurotoxin</fullName>
    </submittedName>
</protein>
<reference evidence="4" key="1">
    <citation type="submission" date="2017-02" db="UniProtKB">
        <authorList>
            <consortium name="WormBaseParasite"/>
        </authorList>
    </citation>
    <scope>IDENTIFICATION</scope>
</reference>
<evidence type="ECO:0000256" key="1">
    <source>
        <dbReference type="SAM" id="SignalP"/>
    </source>
</evidence>
<evidence type="ECO:0000313" key="2">
    <source>
        <dbReference type="EMBL" id="VDM54002.1"/>
    </source>
</evidence>
<dbReference type="WBParaSite" id="ACOC_0000241601-mRNA-1">
    <property type="protein sequence ID" value="ACOC_0000241601-mRNA-1"/>
    <property type="gene ID" value="ACOC_0000241601"/>
</dbReference>
<accession>A0A0R3PED4</accession>
<sequence length="52" mass="5940">FFVFSIVLTVFVSSIKNSFNVPPTGICWAEKDGDCMRCDCRRPLKCYKGTCR</sequence>
<name>A0A0R3PED4_ANGCS</name>
<evidence type="ECO:0000313" key="3">
    <source>
        <dbReference type="Proteomes" id="UP000267027"/>
    </source>
</evidence>
<dbReference type="EMBL" id="UYYA01000483">
    <property type="protein sequence ID" value="VDM54002.1"/>
    <property type="molecule type" value="Genomic_DNA"/>
</dbReference>
<dbReference type="OMA" id="KKPATCY"/>
<keyword evidence="3" id="KW-1185">Reference proteome</keyword>
<reference evidence="2 3" key="2">
    <citation type="submission" date="2018-11" db="EMBL/GenBank/DDBJ databases">
        <authorList>
            <consortium name="Pathogen Informatics"/>
        </authorList>
    </citation>
    <scope>NUCLEOTIDE SEQUENCE [LARGE SCALE GENOMIC DNA]</scope>
    <source>
        <strain evidence="2 3">Costa Rica</strain>
    </source>
</reference>
<feature type="signal peptide" evidence="1">
    <location>
        <begin position="1"/>
        <end position="20"/>
    </location>
</feature>
<proteinExistence type="predicted"/>
<evidence type="ECO:0000313" key="4">
    <source>
        <dbReference type="WBParaSite" id="ACOC_0000241601-mRNA-1"/>
    </source>
</evidence>
<organism evidence="4">
    <name type="scientific">Angiostrongylus costaricensis</name>
    <name type="common">Nematode worm</name>
    <dbReference type="NCBI Taxonomy" id="334426"/>
    <lineage>
        <taxon>Eukaryota</taxon>
        <taxon>Metazoa</taxon>
        <taxon>Ecdysozoa</taxon>
        <taxon>Nematoda</taxon>
        <taxon>Chromadorea</taxon>
        <taxon>Rhabditida</taxon>
        <taxon>Rhabditina</taxon>
        <taxon>Rhabditomorpha</taxon>
        <taxon>Strongyloidea</taxon>
        <taxon>Metastrongylidae</taxon>
        <taxon>Angiostrongylus</taxon>
    </lineage>
</organism>
<dbReference type="AlphaFoldDB" id="A0A0R3PED4"/>
<keyword evidence="1" id="KW-0732">Signal</keyword>
<gene>
    <name evidence="2" type="ORF">ACOC_LOCUS2417</name>
</gene>
<dbReference type="OrthoDB" id="5843789at2759"/>